<comment type="caution">
    <text evidence="1">The sequence shown here is derived from an EMBL/GenBank/DDBJ whole genome shotgun (WGS) entry which is preliminary data.</text>
</comment>
<protein>
    <submittedName>
        <fullName evidence="1">Uncharacterized protein</fullName>
    </submittedName>
</protein>
<dbReference type="PATRIC" id="fig|264451.4.peg.4183"/>
<proteinExistence type="predicted"/>
<accession>A0A0P9Q1S8</accession>
<dbReference type="AlphaFoldDB" id="A0A0P9Q1S8"/>
<dbReference type="Proteomes" id="UP000050356">
    <property type="component" value="Unassembled WGS sequence"/>
</dbReference>
<sequence length="253" mass="27918">MPDSQTNEALTSSKLEYESAIGLSQHVPQAKTISEMVLDAFQTAKESEEIRELRAAIRLAQDEHDDDKAYELMGQLKRLKDAEAADSAALADLGTQFPISRILSSYKNDPAFQELVYGLALKVLNQTHQAISNPNTAKSKTTRARKEAEVYTISKDGQSVSLPLRTPRSNLNVDREALEFLGFTFVGEGDTAELQETTFVDNEGSELPVTRKNIVTALQQGKAFNAYRLQHCVMTIGRRCDNAMALASPTTMC</sequence>
<organism evidence="1 2">
    <name type="scientific">Pseudomonas syringae pv. cerasicola</name>
    <dbReference type="NCBI Taxonomy" id="264451"/>
    <lineage>
        <taxon>Bacteria</taxon>
        <taxon>Pseudomonadati</taxon>
        <taxon>Pseudomonadota</taxon>
        <taxon>Gammaproteobacteria</taxon>
        <taxon>Pseudomonadales</taxon>
        <taxon>Pseudomonadaceae</taxon>
        <taxon>Pseudomonas</taxon>
        <taxon>Pseudomonas syringae</taxon>
    </lineage>
</organism>
<name>A0A0P9Q1S8_PSESX</name>
<gene>
    <name evidence="1" type="ORF">ALO50_03026</name>
</gene>
<dbReference type="EMBL" id="LJQA01000536">
    <property type="protein sequence ID" value="KPW91497.1"/>
    <property type="molecule type" value="Genomic_DNA"/>
</dbReference>
<evidence type="ECO:0000313" key="1">
    <source>
        <dbReference type="EMBL" id="KPW91497.1"/>
    </source>
</evidence>
<reference evidence="1 2" key="1">
    <citation type="submission" date="2015-09" db="EMBL/GenBank/DDBJ databases">
        <title>Genome announcement of multiple Pseudomonas syringae strains.</title>
        <authorList>
            <person name="Thakur S."/>
            <person name="Wang P.W."/>
            <person name="Gong Y."/>
            <person name="Weir B.S."/>
            <person name="Guttman D.S."/>
        </authorList>
    </citation>
    <scope>NUCLEOTIDE SEQUENCE [LARGE SCALE GENOMIC DNA]</scope>
    <source>
        <strain evidence="1 2">ICMP17524</strain>
    </source>
</reference>
<evidence type="ECO:0000313" key="2">
    <source>
        <dbReference type="Proteomes" id="UP000050356"/>
    </source>
</evidence>